<name>A0AA88Y2F1_PINIB</name>
<feature type="transmembrane region" description="Helical" evidence="5">
    <location>
        <begin position="382"/>
        <end position="405"/>
    </location>
</feature>
<dbReference type="Pfam" id="PF02931">
    <property type="entry name" value="Neur_chan_LBD"/>
    <property type="match status" value="1"/>
</dbReference>
<dbReference type="CDD" id="cd18989">
    <property type="entry name" value="LGIC_ECD_cation"/>
    <property type="match status" value="1"/>
</dbReference>
<dbReference type="PRINTS" id="PR00252">
    <property type="entry name" value="NRIONCHANNEL"/>
</dbReference>
<dbReference type="GO" id="GO:0016020">
    <property type="term" value="C:membrane"/>
    <property type="evidence" value="ECO:0007669"/>
    <property type="project" value="UniProtKB-SubCell"/>
</dbReference>
<evidence type="ECO:0000256" key="4">
    <source>
        <dbReference type="ARBA" id="ARBA00023136"/>
    </source>
</evidence>
<dbReference type="InterPro" id="IPR006029">
    <property type="entry name" value="Neurotrans-gated_channel_TM"/>
</dbReference>
<dbReference type="InterPro" id="IPR006201">
    <property type="entry name" value="Neur_channel"/>
</dbReference>
<comment type="caution">
    <text evidence="9">The sequence shown here is derived from an EMBL/GenBank/DDBJ whole genome shotgun (WGS) entry which is preliminary data.</text>
</comment>
<dbReference type="InterPro" id="IPR036734">
    <property type="entry name" value="Neur_chan_lig-bd_sf"/>
</dbReference>
<reference evidence="9" key="1">
    <citation type="submission" date="2019-08" db="EMBL/GenBank/DDBJ databases">
        <title>The improved chromosome-level genome for the pearl oyster Pinctada fucata martensii using PacBio sequencing and Hi-C.</title>
        <authorList>
            <person name="Zheng Z."/>
        </authorList>
    </citation>
    <scope>NUCLEOTIDE SEQUENCE</scope>
    <source>
        <strain evidence="9">ZZ-2019</strain>
        <tissue evidence="9">Adductor muscle</tissue>
    </source>
</reference>
<evidence type="ECO:0000256" key="6">
    <source>
        <dbReference type="SAM" id="SignalP"/>
    </source>
</evidence>
<dbReference type="FunFam" id="2.70.170.10:FF:000028">
    <property type="entry name" value="AcetylCholine Receptor"/>
    <property type="match status" value="1"/>
</dbReference>
<feature type="transmembrane region" description="Helical" evidence="5">
    <location>
        <begin position="295"/>
        <end position="315"/>
    </location>
</feature>
<dbReference type="InterPro" id="IPR038050">
    <property type="entry name" value="Neuro_actylchol_rec"/>
</dbReference>
<dbReference type="GO" id="GO:0005230">
    <property type="term" value="F:extracellular ligand-gated monoatomic ion channel activity"/>
    <property type="evidence" value="ECO:0007669"/>
    <property type="project" value="InterPro"/>
</dbReference>
<dbReference type="AlphaFoldDB" id="A0AA88Y2F1"/>
<feature type="chain" id="PRO_5041739138" evidence="6">
    <location>
        <begin position="21"/>
        <end position="406"/>
    </location>
</feature>
<keyword evidence="2 5" id="KW-0812">Transmembrane</keyword>
<evidence type="ECO:0000256" key="1">
    <source>
        <dbReference type="ARBA" id="ARBA00004141"/>
    </source>
</evidence>
<dbReference type="CDD" id="cd19051">
    <property type="entry name" value="LGIC_TM_cation"/>
    <property type="match status" value="1"/>
</dbReference>
<evidence type="ECO:0000256" key="5">
    <source>
        <dbReference type="SAM" id="Phobius"/>
    </source>
</evidence>
<keyword evidence="3 5" id="KW-1133">Transmembrane helix</keyword>
<protein>
    <submittedName>
        <fullName evidence="9">Uncharacterized protein</fullName>
    </submittedName>
</protein>
<evidence type="ECO:0000313" key="10">
    <source>
        <dbReference type="Proteomes" id="UP001186944"/>
    </source>
</evidence>
<dbReference type="Gene3D" id="1.20.58.390">
    <property type="entry name" value="Neurotransmitter-gated ion-channel transmembrane domain"/>
    <property type="match status" value="1"/>
</dbReference>
<evidence type="ECO:0000256" key="2">
    <source>
        <dbReference type="ARBA" id="ARBA00022692"/>
    </source>
</evidence>
<dbReference type="EMBL" id="VSWD01000008">
    <property type="protein sequence ID" value="KAK3096268.1"/>
    <property type="molecule type" value="Genomic_DNA"/>
</dbReference>
<dbReference type="PANTHER" id="PTHR18945">
    <property type="entry name" value="NEUROTRANSMITTER GATED ION CHANNEL"/>
    <property type="match status" value="1"/>
</dbReference>
<gene>
    <name evidence="9" type="ORF">FSP39_025134</name>
</gene>
<sequence>MVRILHFFVFLHLGIIEIYSQNKTDYQNVYTKIFTTNAYNKKILPRPDIYHPIILDISFFFLGINEIDELNEKFVTTGFLWIQWADEGLSWSPIDHNNLERIYVPQNDVWKPDIVLANGFKRFVELGGEFYFVEVQSAGLVIWIPFEVFESRCSLDTSKYPFDSQVCNITFVVWSHSVAEVEILNSTQGFEYDENYQENSVWKIQYVTYTVSKQTRESRINFSFHMKRKPLYYVINILLPVIFLGLLNGLVFVIPAGSGEKTGFSITVFLSLSVFLTIISSLLPTNSDNTSILGVYLLIQVVFGVIVLFITTLQLRLSHRTSAVPTTGCCAKLARCTRRLRCKKNAVSDENTVIEINNEHKEMSCDEEADVQWSDVVSEMDYLFFLLYYIVYLSFTGGVFAFLVMG</sequence>
<feature type="domain" description="Neurotransmitter-gated ion-channel transmembrane" evidence="8">
    <location>
        <begin position="237"/>
        <end position="323"/>
    </location>
</feature>
<dbReference type="SUPFAM" id="SSF90112">
    <property type="entry name" value="Neurotransmitter-gated ion-channel transmembrane pore"/>
    <property type="match status" value="1"/>
</dbReference>
<dbReference type="InterPro" id="IPR036719">
    <property type="entry name" value="Neuro-gated_channel_TM_sf"/>
</dbReference>
<feature type="signal peptide" evidence="6">
    <location>
        <begin position="1"/>
        <end position="20"/>
    </location>
</feature>
<keyword evidence="4 5" id="KW-0472">Membrane</keyword>
<dbReference type="SUPFAM" id="SSF63712">
    <property type="entry name" value="Nicotinic receptor ligand binding domain-like"/>
    <property type="match status" value="1"/>
</dbReference>
<dbReference type="GO" id="GO:0004888">
    <property type="term" value="F:transmembrane signaling receptor activity"/>
    <property type="evidence" value="ECO:0007669"/>
    <property type="project" value="InterPro"/>
</dbReference>
<feature type="transmembrane region" description="Helical" evidence="5">
    <location>
        <begin position="231"/>
        <end position="256"/>
    </location>
</feature>
<proteinExistence type="predicted"/>
<dbReference type="Pfam" id="PF02932">
    <property type="entry name" value="Neur_chan_memb"/>
    <property type="match status" value="1"/>
</dbReference>
<dbReference type="Gene3D" id="2.70.170.10">
    <property type="entry name" value="Neurotransmitter-gated ion-channel ligand-binding domain"/>
    <property type="match status" value="1"/>
</dbReference>
<feature type="domain" description="Neurotransmitter-gated ion-channel ligand-binding" evidence="7">
    <location>
        <begin position="29"/>
        <end position="230"/>
    </location>
</feature>
<feature type="transmembrane region" description="Helical" evidence="5">
    <location>
        <begin position="262"/>
        <end position="283"/>
    </location>
</feature>
<evidence type="ECO:0000256" key="3">
    <source>
        <dbReference type="ARBA" id="ARBA00022989"/>
    </source>
</evidence>
<evidence type="ECO:0000313" key="9">
    <source>
        <dbReference type="EMBL" id="KAK3096268.1"/>
    </source>
</evidence>
<keyword evidence="10" id="KW-1185">Reference proteome</keyword>
<evidence type="ECO:0000259" key="7">
    <source>
        <dbReference type="Pfam" id="PF02931"/>
    </source>
</evidence>
<comment type="subcellular location">
    <subcellularLocation>
        <location evidence="1">Membrane</location>
        <topology evidence="1">Multi-pass membrane protein</topology>
    </subcellularLocation>
</comment>
<evidence type="ECO:0000259" key="8">
    <source>
        <dbReference type="Pfam" id="PF02932"/>
    </source>
</evidence>
<organism evidence="9 10">
    <name type="scientific">Pinctada imbricata</name>
    <name type="common">Atlantic pearl-oyster</name>
    <name type="synonym">Pinctada martensii</name>
    <dbReference type="NCBI Taxonomy" id="66713"/>
    <lineage>
        <taxon>Eukaryota</taxon>
        <taxon>Metazoa</taxon>
        <taxon>Spiralia</taxon>
        <taxon>Lophotrochozoa</taxon>
        <taxon>Mollusca</taxon>
        <taxon>Bivalvia</taxon>
        <taxon>Autobranchia</taxon>
        <taxon>Pteriomorphia</taxon>
        <taxon>Pterioida</taxon>
        <taxon>Pterioidea</taxon>
        <taxon>Pteriidae</taxon>
        <taxon>Pinctada</taxon>
    </lineage>
</organism>
<accession>A0AA88Y2F1</accession>
<dbReference type="InterPro" id="IPR006202">
    <property type="entry name" value="Neur_chan_lig-bd"/>
</dbReference>
<keyword evidence="6" id="KW-0732">Signal</keyword>
<dbReference type="Proteomes" id="UP001186944">
    <property type="component" value="Unassembled WGS sequence"/>
</dbReference>